<reference evidence="1 2" key="1">
    <citation type="submission" date="2016-03" db="EMBL/GenBank/DDBJ databases">
        <title>Genome sequence of Variovorax paradoxus KB5.</title>
        <authorList>
            <person name="Jeong H."/>
            <person name="Hong C.E."/>
            <person name="Jo S.H."/>
            <person name="Park J.M."/>
        </authorList>
    </citation>
    <scope>NUCLEOTIDE SEQUENCE [LARGE SCALE GENOMIC DNA]</scope>
    <source>
        <strain evidence="1 2">KB5</strain>
    </source>
</reference>
<comment type="caution">
    <text evidence="1">The sequence shown here is derived from an EMBL/GenBank/DDBJ whole genome shotgun (WGS) entry which is preliminary data.</text>
</comment>
<dbReference type="RefSeq" id="WP_081269775.1">
    <property type="nucleotide sequence ID" value="NZ_LVHG01000061.1"/>
</dbReference>
<evidence type="ECO:0000313" key="2">
    <source>
        <dbReference type="Proteomes" id="UP000077852"/>
    </source>
</evidence>
<dbReference type="NCBIfam" id="NF045536">
    <property type="entry name" value="phasin_PhaP6"/>
    <property type="match status" value="1"/>
</dbReference>
<gene>
    <name evidence="1" type="ORF">A3K87_23785</name>
</gene>
<dbReference type="AlphaFoldDB" id="A0AA91I9E3"/>
<evidence type="ECO:0000313" key="1">
    <source>
        <dbReference type="EMBL" id="OAK60551.1"/>
    </source>
</evidence>
<evidence type="ECO:0008006" key="3">
    <source>
        <dbReference type="Google" id="ProtNLM"/>
    </source>
</evidence>
<protein>
    <recommendedName>
        <fullName evidence="3">Phasin family protein</fullName>
    </recommendedName>
</protein>
<organism evidence="1 2">
    <name type="scientific">Variovorax paradoxus</name>
    <dbReference type="NCBI Taxonomy" id="34073"/>
    <lineage>
        <taxon>Bacteria</taxon>
        <taxon>Pseudomonadati</taxon>
        <taxon>Pseudomonadota</taxon>
        <taxon>Betaproteobacteria</taxon>
        <taxon>Burkholderiales</taxon>
        <taxon>Comamonadaceae</taxon>
        <taxon>Variovorax</taxon>
    </lineage>
</organism>
<proteinExistence type="predicted"/>
<dbReference type="Proteomes" id="UP000077852">
    <property type="component" value="Unassembled WGS sequence"/>
</dbReference>
<accession>A0AA91I9E3</accession>
<dbReference type="InterPro" id="IPR053785">
    <property type="entry name" value="PhaP6-like"/>
</dbReference>
<name>A0AA91I9E3_VARPD</name>
<sequence>MSSSLTTTPGLVHPLMQWFDLALKTNEMLLSSGSVIRMRTERIAKAGLAPSPADLAEFQLMGHEKLAAASESGIAMAKQWHSSHLSLASRVLQQWVQSTTAFFSLAGSVTPAQAAVHGDALVQSAAGTVSAASELSDMAVHIAREGLEPIRAAATSNARRLAELESSPD</sequence>
<dbReference type="EMBL" id="LVHG01000061">
    <property type="protein sequence ID" value="OAK60551.1"/>
    <property type="molecule type" value="Genomic_DNA"/>
</dbReference>